<dbReference type="Pfam" id="PF01728">
    <property type="entry name" value="FtsJ"/>
    <property type="match status" value="1"/>
</dbReference>
<evidence type="ECO:0000313" key="3">
    <source>
        <dbReference type="Proteomes" id="UP000077134"/>
    </source>
</evidence>
<dbReference type="AlphaFoldDB" id="A0A167DSD9"/>
<keyword evidence="2" id="KW-0808">Transferase</keyword>
<sequence>MDENNETQQTRFICTANHGFAPFAQEELRRLFGSVKSTVLVSGEVFLVSVSYTWNEIASMIAKQAPIFVRHIQPVAIEIETDELVSGLNDLKSYVLAQQELHDTSVSLQVRKSEHSLSEVNAGALREQMVVDWEELHATFTVQDAEWILSVFVSADTIYAGISLPKDNISDWSGGAVRFQREDSQISRAKFKLLEAEKTFGIDFTVFRHALDIGAAPGGWTSFLLDRGIHVTAVDPAKMHESLVGHPQLKIMRKNASEVKFRDNQFDLLVCDMSWSPKQMVKLVKDLLYSLSPGGTAIVTVKLMHKKPMALIKEVIASFEEDQMQLQYAKQLFHNRDEITLHMIKY</sequence>
<evidence type="ECO:0000313" key="2">
    <source>
        <dbReference type="EMBL" id="OAB74727.1"/>
    </source>
</evidence>
<keyword evidence="2" id="KW-0489">Methyltransferase</keyword>
<dbReference type="InterPro" id="IPR002877">
    <property type="entry name" value="RNA_MeTrfase_FtsJ_dom"/>
</dbReference>
<protein>
    <submittedName>
        <fullName evidence="2">SAM-dependent methyltransferase</fullName>
    </submittedName>
</protein>
<dbReference type="SUPFAM" id="SSF53335">
    <property type="entry name" value="S-adenosyl-L-methionine-dependent methyltransferases"/>
    <property type="match status" value="1"/>
</dbReference>
<dbReference type="OrthoDB" id="154490at2"/>
<accession>A0A167DSD9</accession>
<dbReference type="PANTHER" id="PTHR37524">
    <property type="entry name" value="RIBOSOMAL RNA LARGE SUBUNIT METHYLTRANSFERASE M"/>
    <property type="match status" value="1"/>
</dbReference>
<keyword evidence="3" id="KW-1185">Reference proteome</keyword>
<gene>
    <name evidence="2" type="ORF">PNBC_11865</name>
</gene>
<dbReference type="InterPro" id="IPR029063">
    <property type="entry name" value="SAM-dependent_MTases_sf"/>
</dbReference>
<dbReference type="PANTHER" id="PTHR37524:SF2">
    <property type="entry name" value="RIBOSOMAL RNA METHYLTRANSFERASE FTSJ DOMAIN-CONTAINING PROTEIN"/>
    <property type="match status" value="1"/>
</dbReference>
<reference evidence="2 3" key="1">
    <citation type="submission" date="2016-02" db="EMBL/GenBank/DDBJ databases">
        <title>Paenibacillus sp. LPB0068, isolated from Crassostrea gigas.</title>
        <authorList>
            <person name="Shin S.-K."/>
            <person name="Yi H."/>
        </authorList>
    </citation>
    <scope>NUCLEOTIDE SEQUENCE [LARGE SCALE GENOMIC DNA]</scope>
    <source>
        <strain evidence="2 3">LPB0068</strain>
    </source>
</reference>
<dbReference type="EMBL" id="LSFN01000014">
    <property type="protein sequence ID" value="OAB74727.1"/>
    <property type="molecule type" value="Genomic_DNA"/>
</dbReference>
<dbReference type="Gene3D" id="3.40.50.150">
    <property type="entry name" value="Vaccinia Virus protein VP39"/>
    <property type="match status" value="1"/>
</dbReference>
<organism evidence="2 3">
    <name type="scientific">Paenibacillus crassostreae</name>
    <dbReference type="NCBI Taxonomy" id="1763538"/>
    <lineage>
        <taxon>Bacteria</taxon>
        <taxon>Bacillati</taxon>
        <taxon>Bacillota</taxon>
        <taxon>Bacilli</taxon>
        <taxon>Bacillales</taxon>
        <taxon>Paenibacillaceae</taxon>
        <taxon>Paenibacillus</taxon>
    </lineage>
</organism>
<feature type="domain" description="Ribosomal RNA methyltransferase FtsJ" evidence="1">
    <location>
        <begin position="187"/>
        <end position="275"/>
    </location>
</feature>
<comment type="caution">
    <text evidence="2">The sequence shown here is derived from an EMBL/GenBank/DDBJ whole genome shotgun (WGS) entry which is preliminary data.</text>
</comment>
<dbReference type="KEGG" id="pcx:LPB68_02090"/>
<proteinExistence type="predicted"/>
<name>A0A167DSD9_9BACL</name>
<evidence type="ECO:0000259" key="1">
    <source>
        <dbReference type="Pfam" id="PF01728"/>
    </source>
</evidence>
<dbReference type="GO" id="GO:0032259">
    <property type="term" value="P:methylation"/>
    <property type="evidence" value="ECO:0007669"/>
    <property type="project" value="UniProtKB-KW"/>
</dbReference>
<dbReference type="Proteomes" id="UP000077134">
    <property type="component" value="Unassembled WGS sequence"/>
</dbReference>
<dbReference type="CDD" id="cd02440">
    <property type="entry name" value="AdoMet_MTases"/>
    <property type="match status" value="1"/>
</dbReference>
<dbReference type="GO" id="GO:0008168">
    <property type="term" value="F:methyltransferase activity"/>
    <property type="evidence" value="ECO:0007669"/>
    <property type="project" value="UniProtKB-KW"/>
</dbReference>
<dbReference type="STRING" id="1763538.LPB68_02090"/>
<dbReference type="RefSeq" id="WP_068658311.1">
    <property type="nucleotide sequence ID" value="NZ_CP017770.1"/>
</dbReference>